<feature type="transmembrane region" description="Helical" evidence="1">
    <location>
        <begin position="40"/>
        <end position="61"/>
    </location>
</feature>
<accession>A0A6J7CW90</accession>
<name>A0A6J7CW90_9ZZZZ</name>
<evidence type="ECO:0000313" key="2">
    <source>
        <dbReference type="EMBL" id="CAB4862181.1"/>
    </source>
</evidence>
<evidence type="ECO:0000256" key="1">
    <source>
        <dbReference type="SAM" id="Phobius"/>
    </source>
</evidence>
<protein>
    <submittedName>
        <fullName evidence="2">Unannotated protein</fullName>
    </submittedName>
</protein>
<organism evidence="2">
    <name type="scientific">freshwater metagenome</name>
    <dbReference type="NCBI Taxonomy" id="449393"/>
    <lineage>
        <taxon>unclassified sequences</taxon>
        <taxon>metagenomes</taxon>
        <taxon>ecological metagenomes</taxon>
    </lineage>
</organism>
<keyword evidence="1" id="KW-0812">Transmembrane</keyword>
<keyword evidence="1" id="KW-0472">Membrane</keyword>
<dbReference type="AlphaFoldDB" id="A0A6J7CW90"/>
<sequence>MTTPSGKPGPSGATAGTFIVSAVLIFALLGLGVGSLLGSAAAGGVAGTMVGFATGIALVIVRFKDY</sequence>
<proteinExistence type="predicted"/>
<keyword evidence="1" id="KW-1133">Transmembrane helix</keyword>
<dbReference type="EMBL" id="CAFBLU010000002">
    <property type="protein sequence ID" value="CAB4862181.1"/>
    <property type="molecule type" value="Genomic_DNA"/>
</dbReference>
<reference evidence="2" key="1">
    <citation type="submission" date="2020-05" db="EMBL/GenBank/DDBJ databases">
        <authorList>
            <person name="Chiriac C."/>
            <person name="Salcher M."/>
            <person name="Ghai R."/>
            <person name="Kavagutti S V."/>
        </authorList>
    </citation>
    <scope>NUCLEOTIDE SEQUENCE</scope>
</reference>
<feature type="transmembrane region" description="Helical" evidence="1">
    <location>
        <begin position="12"/>
        <end position="34"/>
    </location>
</feature>
<gene>
    <name evidence="2" type="ORF">UFOPK3444_00242</name>
</gene>